<name>A0A6A6IKC6_9PLEO</name>
<reference evidence="2" key="1">
    <citation type="journal article" date="2020" name="Stud. Mycol.">
        <title>101 Dothideomycetes genomes: a test case for predicting lifestyles and emergence of pathogens.</title>
        <authorList>
            <person name="Haridas S."/>
            <person name="Albert R."/>
            <person name="Binder M."/>
            <person name="Bloem J."/>
            <person name="Labutti K."/>
            <person name="Salamov A."/>
            <person name="Andreopoulos B."/>
            <person name="Baker S."/>
            <person name="Barry K."/>
            <person name="Bills G."/>
            <person name="Bluhm B."/>
            <person name="Cannon C."/>
            <person name="Castanera R."/>
            <person name="Culley D."/>
            <person name="Daum C."/>
            <person name="Ezra D."/>
            <person name="Gonzalez J."/>
            <person name="Henrissat B."/>
            <person name="Kuo A."/>
            <person name="Liang C."/>
            <person name="Lipzen A."/>
            <person name="Lutzoni F."/>
            <person name="Magnuson J."/>
            <person name="Mondo S."/>
            <person name="Nolan M."/>
            <person name="Ohm R."/>
            <person name="Pangilinan J."/>
            <person name="Park H.-J."/>
            <person name="Ramirez L."/>
            <person name="Alfaro M."/>
            <person name="Sun H."/>
            <person name="Tritt A."/>
            <person name="Yoshinaga Y."/>
            <person name="Zwiers L.-H."/>
            <person name="Turgeon B."/>
            <person name="Goodwin S."/>
            <person name="Spatafora J."/>
            <person name="Crous P."/>
            <person name="Grigoriev I."/>
        </authorList>
    </citation>
    <scope>NUCLEOTIDE SEQUENCE</scope>
    <source>
        <strain evidence="2">CBS 122368</strain>
    </source>
</reference>
<evidence type="ECO:0000313" key="2">
    <source>
        <dbReference type="EMBL" id="KAF2250659.1"/>
    </source>
</evidence>
<dbReference type="OrthoDB" id="10658142at2759"/>
<organism evidence="2 3">
    <name type="scientific">Trematosphaeria pertusa</name>
    <dbReference type="NCBI Taxonomy" id="390896"/>
    <lineage>
        <taxon>Eukaryota</taxon>
        <taxon>Fungi</taxon>
        <taxon>Dikarya</taxon>
        <taxon>Ascomycota</taxon>
        <taxon>Pezizomycotina</taxon>
        <taxon>Dothideomycetes</taxon>
        <taxon>Pleosporomycetidae</taxon>
        <taxon>Pleosporales</taxon>
        <taxon>Massarineae</taxon>
        <taxon>Trematosphaeriaceae</taxon>
        <taxon>Trematosphaeria</taxon>
    </lineage>
</organism>
<sequence>MLWLILVLLALLWACQATTTSPTPRNNDSACLLANSTLSSLHSTLPSPAAPADFTSYMDRHDPFTHGCTTPFPPTLNSALIASAYAHQASWYNAAQRTLGPLIAQCEEDTAFFHSDLKTYKTIGLRHGLPATWEEVEEQFAACPEIPASDAAAAEGSGKKGGEDDEEDELFAPLAEEVENTATGPSTKLPLFVFMVASVLFMGLV</sequence>
<keyword evidence="1" id="KW-0732">Signal</keyword>
<gene>
    <name evidence="2" type="ORF">BU26DRAFT_562628</name>
</gene>
<dbReference type="EMBL" id="ML987193">
    <property type="protein sequence ID" value="KAF2250659.1"/>
    <property type="molecule type" value="Genomic_DNA"/>
</dbReference>
<protein>
    <submittedName>
        <fullName evidence="2">Uncharacterized protein</fullName>
    </submittedName>
</protein>
<dbReference type="AlphaFoldDB" id="A0A6A6IKC6"/>
<accession>A0A6A6IKC6</accession>
<keyword evidence="3" id="KW-1185">Reference proteome</keyword>
<proteinExistence type="predicted"/>
<feature type="signal peptide" evidence="1">
    <location>
        <begin position="1"/>
        <end position="17"/>
    </location>
</feature>
<dbReference type="GeneID" id="54586377"/>
<dbReference type="Proteomes" id="UP000800094">
    <property type="component" value="Unassembled WGS sequence"/>
</dbReference>
<feature type="chain" id="PRO_5025640248" evidence="1">
    <location>
        <begin position="18"/>
        <end position="205"/>
    </location>
</feature>
<dbReference type="RefSeq" id="XP_033685663.1">
    <property type="nucleotide sequence ID" value="XM_033833047.1"/>
</dbReference>
<evidence type="ECO:0000313" key="3">
    <source>
        <dbReference type="Proteomes" id="UP000800094"/>
    </source>
</evidence>
<evidence type="ECO:0000256" key="1">
    <source>
        <dbReference type="SAM" id="SignalP"/>
    </source>
</evidence>